<proteinExistence type="predicted"/>
<evidence type="ECO:0000259" key="4">
    <source>
        <dbReference type="PROSITE" id="PS01124"/>
    </source>
</evidence>
<dbReference type="PANTHER" id="PTHR46796">
    <property type="entry name" value="HTH-TYPE TRANSCRIPTIONAL ACTIVATOR RHAS-RELATED"/>
    <property type="match status" value="1"/>
</dbReference>
<dbReference type="RefSeq" id="WP_344969846.1">
    <property type="nucleotide sequence ID" value="NZ_BAAAVI010000010.1"/>
</dbReference>
<evidence type="ECO:0000313" key="6">
    <source>
        <dbReference type="Proteomes" id="UP001500831"/>
    </source>
</evidence>
<dbReference type="InterPro" id="IPR050204">
    <property type="entry name" value="AraC_XylS_family_regulators"/>
</dbReference>
<keyword evidence="2" id="KW-0238">DNA-binding</keyword>
<dbReference type="Pfam" id="PF12833">
    <property type="entry name" value="HTH_18"/>
    <property type="match status" value="1"/>
</dbReference>
<dbReference type="EMBL" id="BAAAVI010000010">
    <property type="protein sequence ID" value="GAA2860844.1"/>
    <property type="molecule type" value="Genomic_DNA"/>
</dbReference>
<comment type="caution">
    <text evidence="5">The sequence shown here is derived from an EMBL/GenBank/DDBJ whole genome shotgun (WGS) entry which is preliminary data.</text>
</comment>
<protein>
    <submittedName>
        <fullName evidence="5">Helix-turn-helix transcriptional regulator</fullName>
    </submittedName>
</protein>
<dbReference type="PROSITE" id="PS01124">
    <property type="entry name" value="HTH_ARAC_FAMILY_2"/>
    <property type="match status" value="1"/>
</dbReference>
<keyword evidence="3" id="KW-0804">Transcription</keyword>
<dbReference type="SMART" id="SM00342">
    <property type="entry name" value="HTH_ARAC"/>
    <property type="match status" value="1"/>
</dbReference>
<organism evidence="5 6">
    <name type="scientific">Streptosporangium fragile</name>
    <dbReference type="NCBI Taxonomy" id="46186"/>
    <lineage>
        <taxon>Bacteria</taxon>
        <taxon>Bacillati</taxon>
        <taxon>Actinomycetota</taxon>
        <taxon>Actinomycetes</taxon>
        <taxon>Streptosporangiales</taxon>
        <taxon>Streptosporangiaceae</taxon>
        <taxon>Streptosporangium</taxon>
    </lineage>
</organism>
<evidence type="ECO:0000256" key="3">
    <source>
        <dbReference type="ARBA" id="ARBA00023163"/>
    </source>
</evidence>
<dbReference type="Pfam" id="PF20240">
    <property type="entry name" value="DUF6597"/>
    <property type="match status" value="1"/>
</dbReference>
<keyword evidence="1" id="KW-0805">Transcription regulation</keyword>
<dbReference type="PANTHER" id="PTHR46796:SF15">
    <property type="entry name" value="BLL1074 PROTEIN"/>
    <property type="match status" value="1"/>
</dbReference>
<keyword evidence="6" id="KW-1185">Reference proteome</keyword>
<dbReference type="Gene3D" id="1.10.10.60">
    <property type="entry name" value="Homeodomain-like"/>
    <property type="match status" value="1"/>
</dbReference>
<evidence type="ECO:0000256" key="1">
    <source>
        <dbReference type="ARBA" id="ARBA00023015"/>
    </source>
</evidence>
<sequence length="241" mass="25750">MYREWAPDPRMAGRVACVWANEAVSVATQLVVPDGCVDLIWGPAGPHVAGPDTGPQPVLMTPGDRYIGIRFRPGGVGGVFGVPVESLRDLRVPLDELGGLPELTRLSEQTGAAEPPEVIAGEIQRALAVRLRTTSPPDPAAPVIATALRAGRSVREVARELGLGERQLRRRSIRAFGYGPKTLQRVVRFQRALRLARRGVAAAEVALASGYADQAHMANEVRRLAGVPLGRLVGRPDDGLS</sequence>
<evidence type="ECO:0000313" key="5">
    <source>
        <dbReference type="EMBL" id="GAA2860844.1"/>
    </source>
</evidence>
<accession>A0ABN3VUE3</accession>
<dbReference type="Proteomes" id="UP001500831">
    <property type="component" value="Unassembled WGS sequence"/>
</dbReference>
<reference evidence="5 6" key="1">
    <citation type="journal article" date="2019" name="Int. J. Syst. Evol. Microbiol.">
        <title>The Global Catalogue of Microorganisms (GCM) 10K type strain sequencing project: providing services to taxonomists for standard genome sequencing and annotation.</title>
        <authorList>
            <consortium name="The Broad Institute Genomics Platform"/>
            <consortium name="The Broad Institute Genome Sequencing Center for Infectious Disease"/>
            <person name="Wu L."/>
            <person name="Ma J."/>
        </authorList>
    </citation>
    <scope>NUCLEOTIDE SEQUENCE [LARGE SCALE GENOMIC DNA]</scope>
    <source>
        <strain evidence="5 6">JCM 6242</strain>
    </source>
</reference>
<name>A0ABN3VUE3_9ACTN</name>
<gene>
    <name evidence="5" type="ORF">GCM10010517_19510</name>
</gene>
<evidence type="ECO:0000256" key="2">
    <source>
        <dbReference type="ARBA" id="ARBA00023125"/>
    </source>
</evidence>
<dbReference type="InterPro" id="IPR046532">
    <property type="entry name" value="DUF6597"/>
</dbReference>
<feature type="domain" description="HTH araC/xylS-type" evidence="4">
    <location>
        <begin position="138"/>
        <end position="235"/>
    </location>
</feature>
<dbReference type="InterPro" id="IPR018060">
    <property type="entry name" value="HTH_AraC"/>
</dbReference>